<evidence type="ECO:0000256" key="2">
    <source>
        <dbReference type="ARBA" id="ARBA00022553"/>
    </source>
</evidence>
<keyword evidence="1" id="KW-0596">Phosphopantetheine</keyword>
<evidence type="ECO:0000256" key="4">
    <source>
        <dbReference type="RuleBase" id="RU003694"/>
    </source>
</evidence>
<comment type="caution">
    <text evidence="6">The sequence shown here is derived from an EMBL/GenBank/DDBJ whole genome shotgun (WGS) entry which is preliminary data.</text>
</comment>
<sequence length="295" mass="31002">MPMPSTTLSSASARARPPTWTPAALLLETAFQAMDSSGYLRDHERARGDPVGCFVGASYTEYLENTSAYPPSAFTATATIRAFLAGKISYHFGWTGPSEVIDTACSASLVAVHRACRALQAGECTMALAGGVNVITGCKPFDDAADGYCRADGVCLVVLKSLHQAIVDRDDIMGVIPAVATNQGGFHAPGITVPDGTCQRALYRTLLERSGLAPDDVSYMEAHGTGTRVGDPIEMASIREVFGGPQRTDPVYIGSLKLNIGHSETAAGAAGLLKVLAMLRHGGIPPARRFQTAQS</sequence>
<keyword evidence="3 4" id="KW-0808">Transferase</keyword>
<dbReference type="InterPro" id="IPR014030">
    <property type="entry name" value="Ketoacyl_synth_N"/>
</dbReference>
<dbReference type="SMART" id="SM00825">
    <property type="entry name" value="PKS_KS"/>
    <property type="match status" value="1"/>
</dbReference>
<evidence type="ECO:0000256" key="1">
    <source>
        <dbReference type="ARBA" id="ARBA00022450"/>
    </source>
</evidence>
<evidence type="ECO:0000313" key="7">
    <source>
        <dbReference type="Proteomes" id="UP001480595"/>
    </source>
</evidence>
<dbReference type="SUPFAM" id="SSF53901">
    <property type="entry name" value="Thiolase-like"/>
    <property type="match status" value="1"/>
</dbReference>
<proteinExistence type="inferred from homology"/>
<dbReference type="InterPro" id="IPR050091">
    <property type="entry name" value="PKS_NRPS_Biosynth_Enz"/>
</dbReference>
<dbReference type="InterPro" id="IPR016039">
    <property type="entry name" value="Thiolase-like"/>
</dbReference>
<evidence type="ECO:0000259" key="5">
    <source>
        <dbReference type="PROSITE" id="PS52004"/>
    </source>
</evidence>
<dbReference type="EMBL" id="JAQQWL010000010">
    <property type="protein sequence ID" value="KAK8054760.1"/>
    <property type="molecule type" value="Genomic_DNA"/>
</dbReference>
<dbReference type="PANTHER" id="PTHR43775">
    <property type="entry name" value="FATTY ACID SYNTHASE"/>
    <property type="match status" value="1"/>
</dbReference>
<dbReference type="Pfam" id="PF00109">
    <property type="entry name" value="ketoacyl-synt"/>
    <property type="match status" value="2"/>
</dbReference>
<protein>
    <recommendedName>
        <fullName evidence="5">Ketosynthase family 3 (KS3) domain-containing protein</fullName>
    </recommendedName>
</protein>
<accession>A0ABR1U7B7</accession>
<evidence type="ECO:0000313" key="6">
    <source>
        <dbReference type="EMBL" id="KAK8054760.1"/>
    </source>
</evidence>
<dbReference type="Gene3D" id="3.40.47.10">
    <property type="match status" value="1"/>
</dbReference>
<dbReference type="PROSITE" id="PS00606">
    <property type="entry name" value="KS3_1"/>
    <property type="match status" value="1"/>
</dbReference>
<dbReference type="InterPro" id="IPR018201">
    <property type="entry name" value="Ketoacyl_synth_AS"/>
</dbReference>
<dbReference type="InterPro" id="IPR014031">
    <property type="entry name" value="Ketoacyl_synth_C"/>
</dbReference>
<name>A0ABR1U7B7_9PEZI</name>
<dbReference type="InterPro" id="IPR020841">
    <property type="entry name" value="PKS_Beta-ketoAc_synthase_dom"/>
</dbReference>
<dbReference type="Proteomes" id="UP001480595">
    <property type="component" value="Unassembled WGS sequence"/>
</dbReference>
<dbReference type="Pfam" id="PF02801">
    <property type="entry name" value="Ketoacyl-synt_C"/>
    <property type="match status" value="1"/>
</dbReference>
<dbReference type="CDD" id="cd00833">
    <property type="entry name" value="PKS"/>
    <property type="match status" value="1"/>
</dbReference>
<dbReference type="GeneID" id="92094299"/>
<evidence type="ECO:0000256" key="3">
    <source>
        <dbReference type="ARBA" id="ARBA00022679"/>
    </source>
</evidence>
<dbReference type="PROSITE" id="PS52004">
    <property type="entry name" value="KS3_2"/>
    <property type="match status" value="1"/>
</dbReference>
<keyword evidence="2" id="KW-0597">Phosphoprotein</keyword>
<feature type="domain" description="Ketosynthase family 3 (KS3)" evidence="5">
    <location>
        <begin position="1"/>
        <end position="295"/>
    </location>
</feature>
<dbReference type="RefSeq" id="XP_066713406.1">
    <property type="nucleotide sequence ID" value="XM_066861236.1"/>
</dbReference>
<dbReference type="PANTHER" id="PTHR43775:SF21">
    <property type="entry name" value="NON-REDUCING POLYKETIDE SYNTHASE AUSA-RELATED"/>
    <property type="match status" value="1"/>
</dbReference>
<gene>
    <name evidence="6" type="ORF">PG994_009827</name>
</gene>
<reference evidence="6 7" key="1">
    <citation type="submission" date="2023-01" db="EMBL/GenBank/DDBJ databases">
        <title>Analysis of 21 Apiospora genomes using comparative genomics revels a genus with tremendous synthesis potential of carbohydrate active enzymes and secondary metabolites.</title>
        <authorList>
            <person name="Sorensen T."/>
        </authorList>
    </citation>
    <scope>NUCLEOTIDE SEQUENCE [LARGE SCALE GENOMIC DNA]</scope>
    <source>
        <strain evidence="6 7">CBS 135458</strain>
    </source>
</reference>
<keyword evidence="7" id="KW-1185">Reference proteome</keyword>
<comment type="similarity">
    <text evidence="4">Belongs to the thiolase-like superfamily. Beta-ketoacyl-ACP synthases family.</text>
</comment>
<organism evidence="6 7">
    <name type="scientific">Apiospora phragmitis</name>
    <dbReference type="NCBI Taxonomy" id="2905665"/>
    <lineage>
        <taxon>Eukaryota</taxon>
        <taxon>Fungi</taxon>
        <taxon>Dikarya</taxon>
        <taxon>Ascomycota</taxon>
        <taxon>Pezizomycotina</taxon>
        <taxon>Sordariomycetes</taxon>
        <taxon>Xylariomycetidae</taxon>
        <taxon>Amphisphaeriales</taxon>
        <taxon>Apiosporaceae</taxon>
        <taxon>Apiospora</taxon>
    </lineage>
</organism>